<dbReference type="InterPro" id="IPR016177">
    <property type="entry name" value="DNA-bd_dom_sf"/>
</dbReference>
<dbReference type="GO" id="GO:0003677">
    <property type="term" value="F:DNA binding"/>
    <property type="evidence" value="ECO:0007669"/>
    <property type="project" value="UniProtKB-KW"/>
</dbReference>
<dbReference type="PANTHER" id="PTHR32467:SF90">
    <property type="entry name" value="AP2-LIKE ETHYLENE-RESPONSIVE TRANSCRIPTION FACTOR AIL1"/>
    <property type="match status" value="1"/>
</dbReference>
<name>E1Z680_CHLVA</name>
<accession>E1Z680</accession>
<keyword evidence="3" id="KW-0238">DNA-binding</keyword>
<comment type="subcellular location">
    <subcellularLocation>
        <location evidence="1">Nucleus</location>
    </subcellularLocation>
</comment>
<proteinExistence type="predicted"/>
<dbReference type="OMA" id="WDATYER"/>
<dbReference type="GeneID" id="17358264"/>
<dbReference type="CDD" id="cd00018">
    <property type="entry name" value="AP2"/>
    <property type="match status" value="2"/>
</dbReference>
<reference evidence="7 8" key="1">
    <citation type="journal article" date="2010" name="Plant Cell">
        <title>The Chlorella variabilis NC64A genome reveals adaptation to photosymbiosis, coevolution with viruses, and cryptic sex.</title>
        <authorList>
            <person name="Blanc G."/>
            <person name="Duncan G."/>
            <person name="Agarkova I."/>
            <person name="Borodovsky M."/>
            <person name="Gurnon J."/>
            <person name="Kuo A."/>
            <person name="Lindquist E."/>
            <person name="Lucas S."/>
            <person name="Pangilinan J."/>
            <person name="Polle J."/>
            <person name="Salamov A."/>
            <person name="Terry A."/>
            <person name="Yamada T."/>
            <person name="Dunigan D.D."/>
            <person name="Grigoriev I.V."/>
            <person name="Claverie J.M."/>
            <person name="Van Etten J.L."/>
        </authorList>
    </citation>
    <scope>NUCLEOTIDE SEQUENCE [LARGE SCALE GENOMIC DNA]</scope>
    <source>
        <strain evidence="7 8">NC64A</strain>
    </source>
</reference>
<keyword evidence="8" id="KW-1185">Reference proteome</keyword>
<evidence type="ECO:0000256" key="1">
    <source>
        <dbReference type="ARBA" id="ARBA00004123"/>
    </source>
</evidence>
<dbReference type="GO" id="GO:0003700">
    <property type="term" value="F:DNA-binding transcription factor activity"/>
    <property type="evidence" value="ECO:0007669"/>
    <property type="project" value="InterPro"/>
</dbReference>
<organism evidence="8">
    <name type="scientific">Chlorella variabilis</name>
    <name type="common">Green alga</name>
    <dbReference type="NCBI Taxonomy" id="554065"/>
    <lineage>
        <taxon>Eukaryota</taxon>
        <taxon>Viridiplantae</taxon>
        <taxon>Chlorophyta</taxon>
        <taxon>core chlorophytes</taxon>
        <taxon>Trebouxiophyceae</taxon>
        <taxon>Chlorellales</taxon>
        <taxon>Chlorellaceae</taxon>
        <taxon>Chlorella clade</taxon>
        <taxon>Chlorella</taxon>
    </lineage>
</organism>
<dbReference type="InterPro" id="IPR036955">
    <property type="entry name" value="AP2/ERF_dom_sf"/>
</dbReference>
<feature type="domain" description="AP2/ERF" evidence="6">
    <location>
        <begin position="3"/>
        <end position="68"/>
    </location>
</feature>
<dbReference type="SUPFAM" id="SSF54171">
    <property type="entry name" value="DNA-binding domain"/>
    <property type="match status" value="2"/>
</dbReference>
<dbReference type="SMR" id="E1Z680"/>
<dbReference type="Gene3D" id="3.30.730.10">
    <property type="entry name" value="AP2/ERF domain"/>
    <property type="match status" value="2"/>
</dbReference>
<dbReference type="eggNOG" id="ENOG502QQ82">
    <property type="taxonomic scope" value="Eukaryota"/>
</dbReference>
<dbReference type="OrthoDB" id="207175at2759"/>
<gene>
    <name evidence="7" type="ORF">CHLNCDRAFT_13529</name>
</gene>
<evidence type="ECO:0000256" key="3">
    <source>
        <dbReference type="ARBA" id="ARBA00023125"/>
    </source>
</evidence>
<dbReference type="EMBL" id="GL433837">
    <property type="protein sequence ID" value="EFN58603.1"/>
    <property type="molecule type" value="Genomic_DNA"/>
</dbReference>
<keyword evidence="2" id="KW-0805">Transcription regulation</keyword>
<evidence type="ECO:0000313" key="8">
    <source>
        <dbReference type="Proteomes" id="UP000008141"/>
    </source>
</evidence>
<dbReference type="InParanoid" id="E1Z680"/>
<dbReference type="Proteomes" id="UP000008141">
    <property type="component" value="Unassembled WGS sequence"/>
</dbReference>
<keyword evidence="5" id="KW-0539">Nucleus</keyword>
<evidence type="ECO:0000256" key="2">
    <source>
        <dbReference type="ARBA" id="ARBA00023015"/>
    </source>
</evidence>
<dbReference type="InterPro" id="IPR001471">
    <property type="entry name" value="AP2/ERF_dom"/>
</dbReference>
<dbReference type="KEGG" id="cvr:CHLNCDRAFT_13529"/>
<evidence type="ECO:0000259" key="6">
    <source>
        <dbReference type="PROSITE" id="PS51032"/>
    </source>
</evidence>
<dbReference type="AlphaFoldDB" id="E1Z680"/>
<dbReference type="RefSeq" id="XP_005850705.1">
    <property type="nucleotide sequence ID" value="XM_005850643.1"/>
</dbReference>
<dbReference type="STRING" id="554065.E1Z680"/>
<feature type="domain" description="AP2/ERF" evidence="6">
    <location>
        <begin position="104"/>
        <end position="162"/>
    </location>
</feature>
<dbReference type="SMART" id="SM00380">
    <property type="entry name" value="AP2"/>
    <property type="match status" value="2"/>
</dbReference>
<evidence type="ECO:0000256" key="4">
    <source>
        <dbReference type="ARBA" id="ARBA00023163"/>
    </source>
</evidence>
<dbReference type="PRINTS" id="PR00367">
    <property type="entry name" value="ETHRSPELEMNT"/>
</dbReference>
<dbReference type="FunCoup" id="E1Z680">
    <property type="interactions" value="15"/>
</dbReference>
<keyword evidence="4" id="KW-0804">Transcription</keyword>
<protein>
    <recommendedName>
        <fullName evidence="6">AP2/ERF domain-containing protein</fullName>
    </recommendedName>
</protein>
<sequence>TSPFRGVTRHRLTGRYEAHFWDSSYKKGGRSRGRQIYLGGYETELEAARAYDRAVIAHCGSKAPLNFLLDDYSEDLAWIQGRTPEEVVGILRRGSVGFARRASQYRGVTRHHQQSKWEARIGRVEGNKYLYLGTYDTAEDAARAYDRACVKFRGSKAILNFDLSHY</sequence>
<dbReference type="PROSITE" id="PS51032">
    <property type="entry name" value="AP2_ERF"/>
    <property type="match status" value="2"/>
</dbReference>
<dbReference type="Pfam" id="PF00847">
    <property type="entry name" value="AP2"/>
    <property type="match status" value="2"/>
</dbReference>
<feature type="non-terminal residue" evidence="7">
    <location>
        <position position="1"/>
    </location>
</feature>
<evidence type="ECO:0000313" key="7">
    <source>
        <dbReference type="EMBL" id="EFN58603.1"/>
    </source>
</evidence>
<dbReference type="PANTHER" id="PTHR32467">
    <property type="entry name" value="AP2-LIKE ETHYLENE-RESPONSIVE TRANSCRIPTION FACTOR"/>
    <property type="match status" value="1"/>
</dbReference>
<evidence type="ECO:0000256" key="5">
    <source>
        <dbReference type="ARBA" id="ARBA00023242"/>
    </source>
</evidence>
<dbReference type="GO" id="GO:0005634">
    <property type="term" value="C:nucleus"/>
    <property type="evidence" value="ECO:0007669"/>
    <property type="project" value="UniProtKB-SubCell"/>
</dbReference>
<feature type="non-terminal residue" evidence="7">
    <location>
        <position position="166"/>
    </location>
</feature>